<feature type="transmembrane region" description="Helical" evidence="7">
    <location>
        <begin position="241"/>
        <end position="260"/>
    </location>
</feature>
<evidence type="ECO:0000256" key="4">
    <source>
        <dbReference type="ARBA" id="ARBA00022692"/>
    </source>
</evidence>
<evidence type="ECO:0000256" key="3">
    <source>
        <dbReference type="ARBA" id="ARBA00022475"/>
    </source>
</evidence>
<protein>
    <submittedName>
        <fullName evidence="8">AEC family transporter</fullName>
    </submittedName>
</protein>
<dbReference type="Proteomes" id="UP000586093">
    <property type="component" value="Unassembled WGS sequence"/>
</dbReference>
<dbReference type="GO" id="GO:0016020">
    <property type="term" value="C:membrane"/>
    <property type="evidence" value="ECO:0007669"/>
    <property type="project" value="UniProtKB-SubCell"/>
</dbReference>
<keyword evidence="3" id="KW-1003">Cell membrane</keyword>
<reference evidence="8 9" key="1">
    <citation type="submission" date="2020-08" db="EMBL/GenBank/DDBJ databases">
        <title>Aquariorum lacteus gen. nov., sp. nov., a new member of the family Comamonadaceae, isolated from freshwater aquarium.</title>
        <authorList>
            <person name="Chun S.-J."/>
        </authorList>
    </citation>
    <scope>NUCLEOTIDE SEQUENCE [LARGE SCALE GENOMIC DNA]</scope>
    <source>
        <strain evidence="8 9">SJAQ100</strain>
    </source>
</reference>
<dbReference type="AlphaFoldDB" id="A0A839HMG3"/>
<evidence type="ECO:0000313" key="8">
    <source>
        <dbReference type="EMBL" id="MBB1162582.1"/>
    </source>
</evidence>
<gene>
    <name evidence="8" type="ORF">H4F90_11395</name>
</gene>
<dbReference type="GO" id="GO:0055085">
    <property type="term" value="P:transmembrane transport"/>
    <property type="evidence" value="ECO:0007669"/>
    <property type="project" value="InterPro"/>
</dbReference>
<comment type="caution">
    <text evidence="8">The sequence shown here is derived from an EMBL/GenBank/DDBJ whole genome shotgun (WGS) entry which is preliminary data.</text>
</comment>
<sequence>MPALLAVTLPFFALVLCGWLAGRFRVLPEAAIPGLNAFVLFFALPCMLFRFGAASPVAAVFNPRALALYTACGLLIVALAAGMSRRGWVGRRLGWQDAAFGAFVAAFPNTGFMGMPLMVALLGPAAAAPMMVTLLADMFIISGVCLALAQMQGSGHLPWARRLRALMAGPLKNPQPWAIALGALFSVMGWALPAPAARIVELLGGAATPVALFTIGAVLWRSGLHAQRRTPPAEVLPIAALKLFVHPALMFAGGLALAAAGWPLEAFTLMVLTLAAALPSASNASLLAERHGADNGRVARIILASTVLAFASFTGLAALFGVEPVAP</sequence>
<feature type="transmembrane region" description="Helical" evidence="7">
    <location>
        <begin position="202"/>
        <end position="220"/>
    </location>
</feature>
<evidence type="ECO:0000256" key="2">
    <source>
        <dbReference type="ARBA" id="ARBA00022448"/>
    </source>
</evidence>
<feature type="transmembrane region" description="Helical" evidence="7">
    <location>
        <begin position="128"/>
        <end position="149"/>
    </location>
</feature>
<organism evidence="8 9">
    <name type="scientific">Aquariibacter albus</name>
    <dbReference type="NCBI Taxonomy" id="2759899"/>
    <lineage>
        <taxon>Bacteria</taxon>
        <taxon>Pseudomonadati</taxon>
        <taxon>Pseudomonadota</taxon>
        <taxon>Betaproteobacteria</taxon>
        <taxon>Burkholderiales</taxon>
        <taxon>Sphaerotilaceae</taxon>
        <taxon>Aquariibacter</taxon>
    </lineage>
</organism>
<proteinExistence type="predicted"/>
<evidence type="ECO:0000256" key="7">
    <source>
        <dbReference type="SAM" id="Phobius"/>
    </source>
</evidence>
<evidence type="ECO:0000256" key="6">
    <source>
        <dbReference type="ARBA" id="ARBA00023136"/>
    </source>
</evidence>
<dbReference type="Pfam" id="PF03547">
    <property type="entry name" value="Mem_trans"/>
    <property type="match status" value="1"/>
</dbReference>
<feature type="transmembrane region" description="Helical" evidence="7">
    <location>
        <begin position="298"/>
        <end position="322"/>
    </location>
</feature>
<keyword evidence="2" id="KW-0813">Transport</keyword>
<comment type="subcellular location">
    <subcellularLocation>
        <location evidence="1">Membrane</location>
        <topology evidence="1">Multi-pass membrane protein</topology>
    </subcellularLocation>
</comment>
<name>A0A839HMG3_9BURK</name>
<dbReference type="RefSeq" id="WP_182664669.1">
    <property type="nucleotide sequence ID" value="NZ_JACIVI010000004.1"/>
</dbReference>
<dbReference type="EMBL" id="JACIVI010000004">
    <property type="protein sequence ID" value="MBB1162582.1"/>
    <property type="molecule type" value="Genomic_DNA"/>
</dbReference>
<dbReference type="InterPro" id="IPR004776">
    <property type="entry name" value="Mem_transp_PIN-like"/>
</dbReference>
<keyword evidence="5 7" id="KW-1133">Transmembrane helix</keyword>
<feature type="transmembrane region" description="Helical" evidence="7">
    <location>
        <begin position="6"/>
        <end position="26"/>
    </location>
</feature>
<accession>A0A839HMG3</accession>
<dbReference type="PANTHER" id="PTHR36838">
    <property type="entry name" value="AUXIN EFFLUX CARRIER FAMILY PROTEIN"/>
    <property type="match status" value="1"/>
</dbReference>
<dbReference type="PANTHER" id="PTHR36838:SF3">
    <property type="entry name" value="TRANSPORTER AUXIN EFFLUX CARRIER EC FAMILY"/>
    <property type="match status" value="1"/>
</dbReference>
<evidence type="ECO:0000256" key="5">
    <source>
        <dbReference type="ARBA" id="ARBA00022989"/>
    </source>
</evidence>
<evidence type="ECO:0000256" key="1">
    <source>
        <dbReference type="ARBA" id="ARBA00004141"/>
    </source>
</evidence>
<keyword evidence="6 7" id="KW-0472">Membrane</keyword>
<evidence type="ECO:0000313" key="9">
    <source>
        <dbReference type="Proteomes" id="UP000586093"/>
    </source>
</evidence>
<keyword evidence="4 7" id="KW-0812">Transmembrane</keyword>
<feature type="transmembrane region" description="Helical" evidence="7">
    <location>
        <begin position="67"/>
        <end position="88"/>
    </location>
</feature>
<feature type="transmembrane region" description="Helical" evidence="7">
    <location>
        <begin position="266"/>
        <end position="286"/>
    </location>
</feature>
<feature type="transmembrane region" description="Helical" evidence="7">
    <location>
        <begin position="177"/>
        <end position="196"/>
    </location>
</feature>
<feature type="transmembrane region" description="Helical" evidence="7">
    <location>
        <begin position="38"/>
        <end position="61"/>
    </location>
</feature>
<keyword evidence="9" id="KW-1185">Reference proteome</keyword>
<feature type="transmembrane region" description="Helical" evidence="7">
    <location>
        <begin position="100"/>
        <end position="122"/>
    </location>
</feature>